<accession>A0A6C0EAY0</accession>
<dbReference type="GO" id="GO:0036503">
    <property type="term" value="P:ERAD pathway"/>
    <property type="evidence" value="ECO:0007669"/>
    <property type="project" value="TreeGrafter"/>
</dbReference>
<dbReference type="InterPro" id="IPR050767">
    <property type="entry name" value="Sel1_AlgK"/>
</dbReference>
<dbReference type="SUPFAM" id="SSF81901">
    <property type="entry name" value="HCP-like"/>
    <property type="match status" value="1"/>
</dbReference>
<dbReference type="PANTHER" id="PTHR11102:SF147">
    <property type="entry name" value="SEL1L ADAPTOR SUBUNIT OF ERAD E3 UBIQUITIN LIGASE"/>
    <property type="match status" value="1"/>
</dbReference>
<protein>
    <recommendedName>
        <fullName evidence="2">Sel1 repeat family protein</fullName>
    </recommendedName>
</protein>
<dbReference type="InterPro" id="IPR011990">
    <property type="entry name" value="TPR-like_helical_dom_sf"/>
</dbReference>
<dbReference type="InterPro" id="IPR006597">
    <property type="entry name" value="Sel1-like"/>
</dbReference>
<dbReference type="Gene3D" id="1.25.40.10">
    <property type="entry name" value="Tetratricopeptide repeat domain"/>
    <property type="match status" value="1"/>
</dbReference>
<sequence>MAESPVALTIDDVRNYVPTNNIDRNTLMLLERLKYDEDICSFDDKICPAVKINWDLIKRILISKTDLNKKEAYYLGWYYHVIEQNYGEMKKYYNIAIEKGDTRALHNMATYYHVIEKNEAYADMYYKVAVSRGQVESMCGLGAFYKDRENYAEMEKYLKMAIDKGNIKALIYFGHYYETIKNYYEMKKYYILAIENGNTRAMCLLATYYWNIEKNSELMFKYFRMAIEKGDTDAMLWLAIYFQNDKNYDEMLEYYVMAIKAGNNDAVNNLTAFAFDNACNDGISKMILDKLRENRLFDVIENIKSVIGDVGTAGTLVNTIISNVGRESFDEIVKALSD</sequence>
<evidence type="ECO:0000313" key="1">
    <source>
        <dbReference type="EMBL" id="QHT25771.1"/>
    </source>
</evidence>
<organism evidence="1">
    <name type="scientific">viral metagenome</name>
    <dbReference type="NCBI Taxonomy" id="1070528"/>
    <lineage>
        <taxon>unclassified sequences</taxon>
        <taxon>metagenomes</taxon>
        <taxon>organismal metagenomes</taxon>
    </lineage>
</organism>
<dbReference type="EMBL" id="MN739774">
    <property type="protein sequence ID" value="QHT25771.1"/>
    <property type="molecule type" value="Genomic_DNA"/>
</dbReference>
<dbReference type="AlphaFoldDB" id="A0A6C0EAY0"/>
<evidence type="ECO:0008006" key="2">
    <source>
        <dbReference type="Google" id="ProtNLM"/>
    </source>
</evidence>
<proteinExistence type="predicted"/>
<reference evidence="1" key="1">
    <citation type="journal article" date="2020" name="Nature">
        <title>Giant virus diversity and host interactions through global metagenomics.</title>
        <authorList>
            <person name="Schulz F."/>
            <person name="Roux S."/>
            <person name="Paez-Espino D."/>
            <person name="Jungbluth S."/>
            <person name="Walsh D.A."/>
            <person name="Denef V.J."/>
            <person name="McMahon K.D."/>
            <person name="Konstantinidis K.T."/>
            <person name="Eloe-Fadrosh E.A."/>
            <person name="Kyrpides N.C."/>
            <person name="Woyke T."/>
        </authorList>
    </citation>
    <scope>NUCLEOTIDE SEQUENCE</scope>
    <source>
        <strain evidence="1">GVMAG-M-3300023179-27</strain>
    </source>
</reference>
<name>A0A6C0EAY0_9ZZZZ</name>
<dbReference type="GO" id="GO:0005789">
    <property type="term" value="C:endoplasmic reticulum membrane"/>
    <property type="evidence" value="ECO:0007669"/>
    <property type="project" value="TreeGrafter"/>
</dbReference>
<dbReference type="PANTHER" id="PTHR11102">
    <property type="entry name" value="SEL-1-LIKE PROTEIN"/>
    <property type="match status" value="1"/>
</dbReference>
<dbReference type="SMART" id="SM00671">
    <property type="entry name" value="SEL1"/>
    <property type="match status" value="6"/>
</dbReference>